<evidence type="ECO:0000313" key="4">
    <source>
        <dbReference type="Proteomes" id="UP001328107"/>
    </source>
</evidence>
<name>A0AAN5C392_9BILA</name>
<dbReference type="CDD" id="cd00051">
    <property type="entry name" value="EFh"/>
    <property type="match status" value="1"/>
</dbReference>
<feature type="domain" description="EF-hand" evidence="2">
    <location>
        <begin position="34"/>
        <end position="69"/>
    </location>
</feature>
<dbReference type="SUPFAM" id="SSF47473">
    <property type="entry name" value="EF-hand"/>
    <property type="match status" value="1"/>
</dbReference>
<gene>
    <name evidence="3" type="ORF">PMAYCL1PPCAC_05673</name>
</gene>
<evidence type="ECO:0000313" key="3">
    <source>
        <dbReference type="EMBL" id="GMR35478.1"/>
    </source>
</evidence>
<dbReference type="InterPro" id="IPR018247">
    <property type="entry name" value="EF_Hand_1_Ca_BS"/>
</dbReference>
<dbReference type="Proteomes" id="UP001328107">
    <property type="component" value="Unassembled WGS sequence"/>
</dbReference>
<organism evidence="3 4">
    <name type="scientific">Pristionchus mayeri</name>
    <dbReference type="NCBI Taxonomy" id="1317129"/>
    <lineage>
        <taxon>Eukaryota</taxon>
        <taxon>Metazoa</taxon>
        <taxon>Ecdysozoa</taxon>
        <taxon>Nematoda</taxon>
        <taxon>Chromadorea</taxon>
        <taxon>Rhabditida</taxon>
        <taxon>Rhabditina</taxon>
        <taxon>Diplogasteromorpha</taxon>
        <taxon>Diplogasteroidea</taxon>
        <taxon>Neodiplogasteridae</taxon>
        <taxon>Pristionchus</taxon>
    </lineage>
</organism>
<comment type="caution">
    <text evidence="3">The sequence shown here is derived from an EMBL/GenBank/DDBJ whole genome shotgun (WGS) entry which is preliminary data.</text>
</comment>
<keyword evidence="1" id="KW-0106">Calcium</keyword>
<dbReference type="EMBL" id="BTRK01000002">
    <property type="protein sequence ID" value="GMR35478.1"/>
    <property type="molecule type" value="Genomic_DNA"/>
</dbReference>
<proteinExistence type="predicted"/>
<dbReference type="SMART" id="SM00054">
    <property type="entry name" value="EFh"/>
    <property type="match status" value="2"/>
</dbReference>
<dbReference type="Pfam" id="PF13499">
    <property type="entry name" value="EF-hand_7"/>
    <property type="match status" value="1"/>
</dbReference>
<protein>
    <recommendedName>
        <fullName evidence="2">EF-hand domain-containing protein</fullName>
    </recommendedName>
</protein>
<keyword evidence="4" id="KW-1185">Reference proteome</keyword>
<dbReference type="FunFam" id="1.10.238.10:FF:000551">
    <property type="entry name" value="Mutated in colorectal cancer isoform 1"/>
    <property type="match status" value="1"/>
</dbReference>
<evidence type="ECO:0000256" key="1">
    <source>
        <dbReference type="ARBA" id="ARBA00022837"/>
    </source>
</evidence>
<reference evidence="4" key="1">
    <citation type="submission" date="2022-10" db="EMBL/GenBank/DDBJ databases">
        <title>Genome assembly of Pristionchus species.</title>
        <authorList>
            <person name="Yoshida K."/>
            <person name="Sommer R.J."/>
        </authorList>
    </citation>
    <scope>NUCLEOTIDE SEQUENCE [LARGE SCALE GENOMIC DNA]</scope>
    <source>
        <strain evidence="4">RS5460</strain>
    </source>
</reference>
<dbReference type="AlphaFoldDB" id="A0AAN5C392"/>
<dbReference type="InterPro" id="IPR002048">
    <property type="entry name" value="EF_hand_dom"/>
</dbReference>
<evidence type="ECO:0000259" key="2">
    <source>
        <dbReference type="PROSITE" id="PS50222"/>
    </source>
</evidence>
<accession>A0AAN5C392</accession>
<feature type="non-terminal residue" evidence="3">
    <location>
        <position position="129"/>
    </location>
</feature>
<dbReference type="PROSITE" id="PS50222">
    <property type="entry name" value="EF_HAND_2"/>
    <property type="match status" value="1"/>
</dbReference>
<dbReference type="InterPro" id="IPR011992">
    <property type="entry name" value="EF-hand-dom_pair"/>
</dbReference>
<dbReference type="PROSITE" id="PS00018">
    <property type="entry name" value="EF_HAND_1"/>
    <property type="match status" value="1"/>
</dbReference>
<dbReference type="GO" id="GO:0005509">
    <property type="term" value="F:calcium ion binding"/>
    <property type="evidence" value="ECO:0007669"/>
    <property type="project" value="InterPro"/>
</dbReference>
<dbReference type="Gene3D" id="1.10.238.10">
    <property type="entry name" value="EF-hand"/>
    <property type="match status" value="1"/>
</dbReference>
<sequence length="129" mass="14309">MMSEDQTAALFALCDRDNKGYLTEADLKTVCPQLEDSDIAFIFASLDTDGSGQIEKNEFCTGFLCTIAKAENSGFYGMHRRASVMGMERPRNLAMRSPSPQNRYVRPSLEEEVYNSESDSLGAVDFGMP</sequence>